<dbReference type="OrthoDB" id="1711498at2759"/>
<dbReference type="Proteomes" id="UP000790787">
    <property type="component" value="Chromosome 22"/>
</dbReference>
<dbReference type="PANTHER" id="PTHR35317">
    <property type="entry name" value="OS04G0629600 PROTEIN"/>
    <property type="match status" value="1"/>
</dbReference>
<dbReference type="GeneID" id="107825324"/>
<dbReference type="PROSITE" id="PS50994">
    <property type="entry name" value="INTEGRASE"/>
    <property type="match status" value="1"/>
</dbReference>
<dbReference type="InterPro" id="IPR054722">
    <property type="entry name" value="PolX-like_BBD"/>
</dbReference>
<accession>A0A1S4D313</accession>
<reference evidence="1" key="1">
    <citation type="journal article" date="2014" name="Nat. Commun.">
        <title>The tobacco genome sequence and its comparison with those of tomato and potato.</title>
        <authorList>
            <person name="Sierro N."/>
            <person name="Battey J.N."/>
            <person name="Ouadi S."/>
            <person name="Bakaher N."/>
            <person name="Bovet L."/>
            <person name="Willig A."/>
            <person name="Goepfert S."/>
            <person name="Peitsch M.C."/>
            <person name="Ivanov N.V."/>
        </authorList>
    </citation>
    <scope>NUCLEOTIDE SEQUENCE [LARGE SCALE GENOMIC DNA]</scope>
</reference>
<dbReference type="RefSeq" id="XP_016507659.2">
    <property type="nucleotide sequence ID" value="XM_016652173.2"/>
</dbReference>
<reference evidence="2" key="2">
    <citation type="submission" date="2025-08" db="UniProtKB">
        <authorList>
            <consortium name="RefSeq"/>
        </authorList>
    </citation>
    <scope>IDENTIFICATION</scope>
    <source>
        <tissue evidence="2">Leaf</tissue>
    </source>
</reference>
<dbReference type="OMA" id="ANWHIEL"/>
<dbReference type="SUPFAM" id="SSF53098">
    <property type="entry name" value="Ribonuclease H-like"/>
    <property type="match status" value="1"/>
</dbReference>
<dbReference type="KEGG" id="nta:107825324"/>
<name>A0A1S4D313_TOBAC</name>
<dbReference type="PaxDb" id="4097-A0A1S4D313"/>
<dbReference type="InterPro" id="IPR012337">
    <property type="entry name" value="RNaseH-like_sf"/>
</dbReference>
<sequence>METETSFFQIAPPVFDGENYQLWAVRMETYLEALDLWEVVEEDYEIPPLPNNTTMAQIKSHREKKTRKSKAKATLFDIVLTTIFTRIMSLKSAKEVWDYLKEEYARDERIQDMQVLNLIREFELQRMKESETIKEYSDRLLGIVNKVRLLGTKFLDSRIVEKILVTVPEIYEASITTLENTKDMSKITLAELLNALQAQEQRRLMRQDRHVEGALPAKHEDGGRYKKKKNKKYRPADGEGATRKNKSKTCSSKGNYPPCKHCGKTGQATYKCWKRSDAK</sequence>
<dbReference type="AlphaFoldDB" id="A0A1S4D313"/>
<dbReference type="InterPro" id="IPR001584">
    <property type="entry name" value="Integrase_cat-core"/>
</dbReference>
<dbReference type="Gene3D" id="3.30.420.10">
    <property type="entry name" value="Ribonuclease H-like superfamily/Ribonuclease H"/>
    <property type="match status" value="1"/>
</dbReference>
<gene>
    <name evidence="2" type="primary">LOC107825324</name>
</gene>
<dbReference type="RefSeq" id="XP_016507659.1">
    <property type="nucleotide sequence ID" value="XM_016652173.1"/>
</dbReference>
<protein>
    <submittedName>
        <fullName evidence="2">Uncharacterized protein LOC107825324</fullName>
    </submittedName>
</protein>
<keyword evidence="1" id="KW-1185">Reference proteome</keyword>
<dbReference type="GO" id="GO:0003676">
    <property type="term" value="F:nucleic acid binding"/>
    <property type="evidence" value="ECO:0007669"/>
    <property type="project" value="InterPro"/>
</dbReference>
<evidence type="ECO:0000313" key="2">
    <source>
        <dbReference type="RefSeq" id="XP_016507659.2"/>
    </source>
</evidence>
<dbReference type="PANTHER" id="PTHR35317:SF11">
    <property type="entry name" value="CCHC-TYPE DOMAIN-CONTAINING PROTEIN"/>
    <property type="match status" value="1"/>
</dbReference>
<dbReference type="Pfam" id="PF22936">
    <property type="entry name" value="Pol_BBD"/>
    <property type="match status" value="1"/>
</dbReference>
<dbReference type="InterPro" id="IPR036397">
    <property type="entry name" value="RNaseH_sf"/>
</dbReference>
<organism evidence="1 2">
    <name type="scientific">Nicotiana tabacum</name>
    <name type="common">Common tobacco</name>
    <dbReference type="NCBI Taxonomy" id="4097"/>
    <lineage>
        <taxon>Eukaryota</taxon>
        <taxon>Viridiplantae</taxon>
        <taxon>Streptophyta</taxon>
        <taxon>Embryophyta</taxon>
        <taxon>Tracheophyta</taxon>
        <taxon>Spermatophyta</taxon>
        <taxon>Magnoliopsida</taxon>
        <taxon>eudicotyledons</taxon>
        <taxon>Gunneridae</taxon>
        <taxon>Pentapetalae</taxon>
        <taxon>asterids</taxon>
        <taxon>lamiids</taxon>
        <taxon>Solanales</taxon>
        <taxon>Solanaceae</taxon>
        <taxon>Nicotianoideae</taxon>
        <taxon>Nicotianeae</taxon>
        <taxon>Nicotiana</taxon>
    </lineage>
</organism>
<evidence type="ECO:0000313" key="1">
    <source>
        <dbReference type="Proteomes" id="UP000790787"/>
    </source>
</evidence>
<proteinExistence type="predicted"/>
<dbReference type="STRING" id="4097.A0A1S4D313"/>
<dbReference type="GO" id="GO:0015074">
    <property type="term" value="P:DNA integration"/>
    <property type="evidence" value="ECO:0007669"/>
    <property type="project" value="InterPro"/>
</dbReference>
<dbReference type="Pfam" id="PF14223">
    <property type="entry name" value="Retrotran_gag_2"/>
    <property type="match status" value="1"/>
</dbReference>